<dbReference type="KEGG" id="lso:CKC_00180"/>
<evidence type="ECO:0000313" key="1">
    <source>
        <dbReference type="EMBL" id="ADR51787.1"/>
    </source>
</evidence>
<accession>E4UBP7</accession>
<protein>
    <submittedName>
        <fullName evidence="1">Uncharacterized protein</fullName>
    </submittedName>
</protein>
<dbReference type="HOGENOM" id="CLU_3382529_0_0_5"/>
<proteinExistence type="predicted"/>
<name>E4UBP7_LIBSC</name>
<reference key="2">
    <citation type="submission" date="2010-11" db="EMBL/GenBank/DDBJ databases">
        <authorList>
            <person name="Lin H."/>
            <person name="Doddapaneni H.V."/>
            <person name="Lou B."/>
            <person name="Civerolo E.L."/>
            <person name="Chen C."/>
            <person name="Duan Y."/>
            <person name="Zhou L."/>
            <person name="Glynn J."/>
        </authorList>
    </citation>
    <scope>NUCLEOTIDE SEQUENCE</scope>
    <source>
        <strain>CLso-ZC1</strain>
    </source>
</reference>
<sequence>MLGIANDFYKDQTHQAVGTISGVVCGAKAFFIR</sequence>
<reference evidence="2" key="1">
    <citation type="submission" date="2010-11" db="EMBL/GenBank/DDBJ databases">
        <title>Complete genome sequence of Candidatus Liberibacter solanacearum CLso-ZC1.</title>
        <authorList>
            <person name="Lin H."/>
            <person name="Doddapaneni H.V."/>
            <person name="Lou B."/>
            <person name="Civerolo E.L."/>
            <person name="Chen C."/>
            <person name="Duan Y."/>
            <person name="Zhou L."/>
            <person name="Glynn J."/>
        </authorList>
    </citation>
    <scope>NUCLEOTIDE SEQUENCE [LARGE SCALE GENOMIC DNA]</scope>
    <source>
        <strain evidence="2">CLso-ZC1</strain>
    </source>
</reference>
<dbReference type="AlphaFoldDB" id="E4UBP7"/>
<evidence type="ECO:0000313" key="2">
    <source>
        <dbReference type="Proteomes" id="UP000007038"/>
    </source>
</evidence>
<organism evidence="1 2">
    <name type="scientific">Liberibacter solanacearum (strain CLso-ZC1)</name>
    <dbReference type="NCBI Taxonomy" id="658172"/>
    <lineage>
        <taxon>Bacteria</taxon>
        <taxon>Pseudomonadati</taxon>
        <taxon>Pseudomonadota</taxon>
        <taxon>Alphaproteobacteria</taxon>
        <taxon>Hyphomicrobiales</taxon>
        <taxon>Rhizobiaceae</taxon>
        <taxon>Liberibacter</taxon>
    </lineage>
</organism>
<dbReference type="Proteomes" id="UP000007038">
    <property type="component" value="Chromosome"/>
</dbReference>
<gene>
    <name evidence="1" type="ordered locus">CKC_00180</name>
</gene>
<reference evidence="1 2" key="3">
    <citation type="journal article" date="2011" name="PLoS ONE">
        <title>The Complete Genome Sequence of 'Candidatus Liberibacter solanacearum', the Bacterium Associated with Potato Zebra Chip Disease.</title>
        <authorList>
            <person name="Lin H."/>
            <person name="Lou B."/>
            <person name="Glynn J.M."/>
            <person name="Doddapaneni H."/>
            <person name="Civerolo E.L."/>
            <person name="Chen C."/>
            <person name="Duan Y."/>
            <person name="Zhou L."/>
            <person name="Vahling C.M."/>
        </authorList>
    </citation>
    <scope>NUCLEOTIDE SEQUENCE [LARGE SCALE GENOMIC DNA]</scope>
    <source>
        <strain evidence="1 2">CLso-ZC1</strain>
    </source>
</reference>
<dbReference type="EMBL" id="CP002371">
    <property type="protein sequence ID" value="ADR51787.1"/>
    <property type="molecule type" value="Genomic_DNA"/>
</dbReference>